<evidence type="ECO:0000313" key="1">
    <source>
        <dbReference type="EMBL" id="CDW78345.1"/>
    </source>
</evidence>
<dbReference type="Proteomes" id="UP000039865">
    <property type="component" value="Unassembled WGS sequence"/>
</dbReference>
<protein>
    <submittedName>
        <fullName evidence="1">Uncharacterized protein</fullName>
    </submittedName>
</protein>
<dbReference type="EMBL" id="CCKQ01007017">
    <property type="protein sequence ID" value="CDW78345.1"/>
    <property type="molecule type" value="Genomic_DNA"/>
</dbReference>
<name>A0A078A7V7_STYLE</name>
<dbReference type="AlphaFoldDB" id="A0A078A7V7"/>
<accession>A0A078A7V7</accession>
<evidence type="ECO:0000313" key="2">
    <source>
        <dbReference type="Proteomes" id="UP000039865"/>
    </source>
</evidence>
<reference evidence="1 2" key="1">
    <citation type="submission" date="2014-06" db="EMBL/GenBank/DDBJ databases">
        <authorList>
            <person name="Swart Estienne"/>
        </authorList>
    </citation>
    <scope>NUCLEOTIDE SEQUENCE [LARGE SCALE GENOMIC DNA]</scope>
    <source>
        <strain evidence="1 2">130c</strain>
    </source>
</reference>
<dbReference type="InParanoid" id="A0A078A7V7"/>
<sequence length="472" mass="54136">MKPHRSENVLHKNNNDFRIGPKPQQIGIGFKARFNNSNLDLNDKKQVMMVLRDTKLDINNYNKQAQSQAVSNSDQHQQQSTQYQTILIQEDNAVQESYGLLQRKHDQVNQNQNYNHHHMNSLQDFVDKSSFDQKSMESIHIKPVMVKTSIASQQLNEFMKLRNIKDTTTQLLLERQVFTQGAKRRSNLFTKKNNLMNKSSNGGLVSSQPAVSPIVINKQTPERVDQPKLPELNNIGSCGVLSHQNTQSQQSRKYIQTYINQQHAKTPSVADKTPIPDKMHQNQRVISLYDNVRQNEKTRNHEKILMNIIDQSQHQSGLTTIRLLNRPNVSQLLDKSVIKVSKYNVEELRPEKTTQNRYYSKSKFQQASILPPTKLNSAGNISKMPSKKKRNIIATIKLPPEYKDNLQGLNLSRFNSARNHAPISRNQNGSLQLLEDFKLGNSIAQESIKDLLIEEWTKDKTNKNGLSGWDAD</sequence>
<organism evidence="1 2">
    <name type="scientific">Stylonychia lemnae</name>
    <name type="common">Ciliate</name>
    <dbReference type="NCBI Taxonomy" id="5949"/>
    <lineage>
        <taxon>Eukaryota</taxon>
        <taxon>Sar</taxon>
        <taxon>Alveolata</taxon>
        <taxon>Ciliophora</taxon>
        <taxon>Intramacronucleata</taxon>
        <taxon>Spirotrichea</taxon>
        <taxon>Stichotrichia</taxon>
        <taxon>Sporadotrichida</taxon>
        <taxon>Oxytrichidae</taxon>
        <taxon>Stylonychinae</taxon>
        <taxon>Stylonychia</taxon>
    </lineage>
</organism>
<keyword evidence="2" id="KW-1185">Reference proteome</keyword>
<gene>
    <name evidence="1" type="primary">Contig15540.g16560</name>
    <name evidence="1" type="ORF">STYLEM_7321</name>
</gene>
<proteinExistence type="predicted"/>